<dbReference type="Proteomes" id="UP000655751">
    <property type="component" value="Unassembled WGS sequence"/>
</dbReference>
<reference evidence="3" key="1">
    <citation type="submission" date="2020-11" db="EMBL/GenBank/DDBJ databases">
        <title>Nocardia NEAU-351.nov., a novel actinomycete isolated from the cow dung.</title>
        <authorList>
            <person name="Zhang X."/>
        </authorList>
    </citation>
    <scope>NUCLEOTIDE SEQUENCE</scope>
    <source>
        <strain evidence="3">NEAU-351</strain>
    </source>
</reference>
<dbReference type="AlphaFoldDB" id="A0A931MYZ3"/>
<dbReference type="RefSeq" id="WP_196147943.1">
    <property type="nucleotide sequence ID" value="NZ_JADMLG010000002.1"/>
</dbReference>
<evidence type="ECO:0000313" key="3">
    <source>
        <dbReference type="EMBL" id="MBH0775580.1"/>
    </source>
</evidence>
<feature type="region of interest" description="Disordered" evidence="1">
    <location>
        <begin position="164"/>
        <end position="195"/>
    </location>
</feature>
<evidence type="ECO:0000256" key="1">
    <source>
        <dbReference type="SAM" id="MobiDB-lite"/>
    </source>
</evidence>
<protein>
    <submittedName>
        <fullName evidence="3">Uncharacterized protein</fullName>
    </submittedName>
</protein>
<feature type="chain" id="PRO_5039696154" evidence="2">
    <location>
        <begin position="18"/>
        <end position="195"/>
    </location>
</feature>
<proteinExistence type="predicted"/>
<evidence type="ECO:0000313" key="4">
    <source>
        <dbReference type="Proteomes" id="UP000655751"/>
    </source>
</evidence>
<organism evidence="3 4">
    <name type="scientific">Nocardia bovistercoris</name>
    <dbReference type="NCBI Taxonomy" id="2785916"/>
    <lineage>
        <taxon>Bacteria</taxon>
        <taxon>Bacillati</taxon>
        <taxon>Actinomycetota</taxon>
        <taxon>Actinomycetes</taxon>
        <taxon>Mycobacteriales</taxon>
        <taxon>Nocardiaceae</taxon>
        <taxon>Nocardia</taxon>
    </lineage>
</organism>
<keyword evidence="4" id="KW-1185">Reference proteome</keyword>
<sequence length="195" mass="19817">MRLIWMAAAALLAVAVAGCSGGESSEAAVTSSGESIPTGFEAAAPEADQHTEAQEGGVRIAVGETGPVFVPADAIMEIKAPAEWGDALSGLRCTVTDSTGRNEDLRSSDVKKRERIAGGEWVTLWTFSAQPATEVTVGCKDPGARVQGAGRHTVLVAARGTIPVPNPAPIPSAPEPNPAAVPNVAPVPNPAPVPN</sequence>
<keyword evidence="2" id="KW-0732">Signal</keyword>
<evidence type="ECO:0000256" key="2">
    <source>
        <dbReference type="SAM" id="SignalP"/>
    </source>
</evidence>
<dbReference type="PROSITE" id="PS51257">
    <property type="entry name" value="PROKAR_LIPOPROTEIN"/>
    <property type="match status" value="1"/>
</dbReference>
<feature type="signal peptide" evidence="2">
    <location>
        <begin position="1"/>
        <end position="17"/>
    </location>
</feature>
<comment type="caution">
    <text evidence="3">The sequence shown here is derived from an EMBL/GenBank/DDBJ whole genome shotgun (WGS) entry which is preliminary data.</text>
</comment>
<dbReference type="EMBL" id="JADMLG010000002">
    <property type="protein sequence ID" value="MBH0775580.1"/>
    <property type="molecule type" value="Genomic_DNA"/>
</dbReference>
<accession>A0A931MYZ3</accession>
<gene>
    <name evidence="3" type="ORF">IT779_04655</name>
</gene>
<name>A0A931MYZ3_9NOCA</name>